<dbReference type="NCBIfam" id="TIGR03056">
    <property type="entry name" value="bchO_mg_che_rel"/>
    <property type="match status" value="1"/>
</dbReference>
<dbReference type="PANTHER" id="PTHR43689:SF8">
    <property type="entry name" value="ALPHA_BETA-HYDROLASES SUPERFAMILY PROTEIN"/>
    <property type="match status" value="1"/>
</dbReference>
<gene>
    <name evidence="2" type="primary">acoC_1</name>
    <name evidence="2" type="ORF">PSJ8397_01566</name>
</gene>
<keyword evidence="3" id="KW-1185">Reference proteome</keyword>
<dbReference type="Gene3D" id="3.40.50.1820">
    <property type="entry name" value="alpha/beta hydrolase"/>
    <property type="match status" value="1"/>
</dbReference>
<dbReference type="SUPFAM" id="SSF53474">
    <property type="entry name" value="alpha/beta-Hydrolases"/>
    <property type="match status" value="1"/>
</dbReference>
<evidence type="ECO:0000259" key="1">
    <source>
        <dbReference type="Pfam" id="PF12697"/>
    </source>
</evidence>
<feature type="domain" description="AB hydrolase-1" evidence="1">
    <location>
        <begin position="37"/>
        <end position="274"/>
    </location>
</feature>
<sequence length="279" mass="29582">MKWPEDATGWPMADHSRKVLCRPHRWHVQEAGTGDTLLLIHGAGGATQSWRGIFPILRETHHVVAVDLPGQGFSENGARARCGLAHMAEDLAALIQQEGWTPNALIGHSAGAAIALQMARSAPCHVIGINAALSNFKGVAGWLFPMMAKALALNPISAALFAKTTTPAGVRNLIAGTGSKLNAEGEGLYLRLAQDSGHVDATLSMMAQWSLDGLTAALPDIQSRVDLIIANGDKAVPPSSSRNAAHRLADAHLHEVTSLGHLAHEEDPKQIADVIYDVL</sequence>
<dbReference type="RefSeq" id="WP_085863993.1">
    <property type="nucleotide sequence ID" value="NZ_FWFT01000002.1"/>
</dbReference>
<organism evidence="2 3">
    <name type="scientific">Pseudooctadecabacter jejudonensis</name>
    <dbReference type="NCBI Taxonomy" id="1391910"/>
    <lineage>
        <taxon>Bacteria</taxon>
        <taxon>Pseudomonadati</taxon>
        <taxon>Pseudomonadota</taxon>
        <taxon>Alphaproteobacteria</taxon>
        <taxon>Rhodobacterales</taxon>
        <taxon>Paracoccaceae</taxon>
        <taxon>Pseudooctadecabacter</taxon>
    </lineage>
</organism>
<dbReference type="InterPro" id="IPR017497">
    <property type="entry name" value="BchO"/>
</dbReference>
<dbReference type="GO" id="GO:0004742">
    <property type="term" value="F:dihydrolipoyllysine-residue acetyltransferase activity"/>
    <property type="evidence" value="ECO:0007669"/>
    <property type="project" value="UniProtKB-EC"/>
</dbReference>
<dbReference type="InterPro" id="IPR000073">
    <property type="entry name" value="AB_hydrolase_1"/>
</dbReference>
<dbReference type="InterPro" id="IPR029058">
    <property type="entry name" value="AB_hydrolase_fold"/>
</dbReference>
<dbReference type="PANTHER" id="PTHR43689">
    <property type="entry name" value="HYDROLASE"/>
    <property type="match status" value="1"/>
</dbReference>
<accession>A0A1Y5S5E4</accession>
<dbReference type="AlphaFoldDB" id="A0A1Y5S5E4"/>
<dbReference type="Proteomes" id="UP000193623">
    <property type="component" value="Unassembled WGS sequence"/>
</dbReference>
<name>A0A1Y5S5E4_9RHOB</name>
<proteinExistence type="predicted"/>
<dbReference type="Pfam" id="PF12697">
    <property type="entry name" value="Abhydrolase_6"/>
    <property type="match status" value="1"/>
</dbReference>
<evidence type="ECO:0000313" key="2">
    <source>
        <dbReference type="EMBL" id="SLN32974.1"/>
    </source>
</evidence>
<keyword evidence="2" id="KW-0012">Acyltransferase</keyword>
<keyword evidence="2" id="KW-0808">Transferase</keyword>
<protein>
    <submittedName>
        <fullName evidence="2">Dihydrolipoyllysine-residue acetyltransferase component of acetoin cleaving system</fullName>
        <ecNumber evidence="2">2.3.1.12</ecNumber>
    </submittedName>
</protein>
<dbReference type="EMBL" id="FWFT01000002">
    <property type="protein sequence ID" value="SLN32974.1"/>
    <property type="molecule type" value="Genomic_DNA"/>
</dbReference>
<reference evidence="2 3" key="1">
    <citation type="submission" date="2017-03" db="EMBL/GenBank/DDBJ databases">
        <authorList>
            <person name="Afonso C.L."/>
            <person name="Miller P.J."/>
            <person name="Scott M.A."/>
            <person name="Spackman E."/>
            <person name="Goraichik I."/>
            <person name="Dimitrov K.M."/>
            <person name="Suarez D.L."/>
            <person name="Swayne D.E."/>
        </authorList>
    </citation>
    <scope>NUCLEOTIDE SEQUENCE [LARGE SCALE GENOMIC DNA]</scope>
    <source>
        <strain evidence="2 3">CECT 8397</strain>
    </source>
</reference>
<dbReference type="EC" id="2.3.1.12" evidence="2"/>
<evidence type="ECO:0000313" key="3">
    <source>
        <dbReference type="Proteomes" id="UP000193623"/>
    </source>
</evidence>